<evidence type="ECO:0000256" key="6">
    <source>
        <dbReference type="ARBA" id="ARBA00023125"/>
    </source>
</evidence>
<dbReference type="AlphaFoldDB" id="A0A2S2CM18"/>
<dbReference type="InterPro" id="IPR011006">
    <property type="entry name" value="CheY-like_superfamily"/>
</dbReference>
<evidence type="ECO:0000259" key="10">
    <source>
        <dbReference type="PROSITE" id="PS50045"/>
    </source>
</evidence>
<organism evidence="12 13">
    <name type="scientific">Azospirillum thermophilum</name>
    <dbReference type="NCBI Taxonomy" id="2202148"/>
    <lineage>
        <taxon>Bacteria</taxon>
        <taxon>Pseudomonadati</taxon>
        <taxon>Pseudomonadota</taxon>
        <taxon>Alphaproteobacteria</taxon>
        <taxon>Rhodospirillales</taxon>
        <taxon>Azospirillaceae</taxon>
        <taxon>Azospirillum</taxon>
    </lineage>
</organism>
<dbReference type="Gene3D" id="3.40.50.300">
    <property type="entry name" value="P-loop containing nucleotide triphosphate hydrolases"/>
    <property type="match status" value="1"/>
</dbReference>
<dbReference type="Pfam" id="PF00158">
    <property type="entry name" value="Sigma54_activat"/>
    <property type="match status" value="1"/>
</dbReference>
<dbReference type="CDD" id="cd17549">
    <property type="entry name" value="REC_DctD-like"/>
    <property type="match status" value="1"/>
</dbReference>
<dbReference type="OrthoDB" id="9770562at2"/>
<dbReference type="PANTHER" id="PTHR32071">
    <property type="entry name" value="TRANSCRIPTIONAL REGULATORY PROTEIN"/>
    <property type="match status" value="1"/>
</dbReference>
<evidence type="ECO:0000256" key="3">
    <source>
        <dbReference type="ARBA" id="ARBA00022840"/>
    </source>
</evidence>
<dbReference type="Gene3D" id="3.40.50.2300">
    <property type="match status" value="1"/>
</dbReference>
<evidence type="ECO:0000313" key="13">
    <source>
        <dbReference type="Proteomes" id="UP000245629"/>
    </source>
</evidence>
<evidence type="ECO:0000259" key="11">
    <source>
        <dbReference type="PROSITE" id="PS50110"/>
    </source>
</evidence>
<feature type="modified residue" description="4-aspartylphosphate" evidence="9">
    <location>
        <position position="65"/>
    </location>
</feature>
<dbReference type="SUPFAM" id="SSF52540">
    <property type="entry name" value="P-loop containing nucleoside triphosphate hydrolases"/>
    <property type="match status" value="1"/>
</dbReference>
<dbReference type="SUPFAM" id="SSF52172">
    <property type="entry name" value="CheY-like"/>
    <property type="match status" value="1"/>
</dbReference>
<dbReference type="PROSITE" id="PS50110">
    <property type="entry name" value="RESPONSE_REGULATORY"/>
    <property type="match status" value="1"/>
</dbReference>
<dbReference type="FunFam" id="3.40.50.2300:FF:000018">
    <property type="entry name" value="DNA-binding transcriptional regulator NtrC"/>
    <property type="match status" value="1"/>
</dbReference>
<keyword evidence="3" id="KW-0067">ATP-binding</keyword>
<keyword evidence="1 9" id="KW-0597">Phosphoprotein</keyword>
<dbReference type="FunFam" id="3.40.50.300:FF:000006">
    <property type="entry name" value="DNA-binding transcriptional regulator NtrC"/>
    <property type="match status" value="1"/>
</dbReference>
<dbReference type="SMART" id="SM00382">
    <property type="entry name" value="AAA"/>
    <property type="match status" value="1"/>
</dbReference>
<dbReference type="InterPro" id="IPR002197">
    <property type="entry name" value="HTH_Fis"/>
</dbReference>
<keyword evidence="2" id="KW-0547">Nucleotide-binding</keyword>
<keyword evidence="4" id="KW-0902">Two-component regulatory system</keyword>
<dbReference type="PANTHER" id="PTHR32071:SF57">
    <property type="entry name" value="C4-DICARBOXYLATE TRANSPORT TRANSCRIPTIONAL REGULATORY PROTEIN DCTD"/>
    <property type="match status" value="1"/>
</dbReference>
<evidence type="ECO:0000256" key="9">
    <source>
        <dbReference type="PROSITE-ProRule" id="PRU00169"/>
    </source>
</evidence>
<dbReference type="RefSeq" id="WP_109324778.1">
    <property type="nucleotide sequence ID" value="NZ_CP029352.1"/>
</dbReference>
<dbReference type="InterPro" id="IPR025944">
    <property type="entry name" value="Sigma_54_int_dom_CS"/>
</dbReference>
<protein>
    <submittedName>
        <fullName evidence="12">Fis family transcriptional regulator</fullName>
    </submittedName>
</protein>
<dbReference type="KEGG" id="azz:DEW08_04400"/>
<dbReference type="InterPro" id="IPR001789">
    <property type="entry name" value="Sig_transdc_resp-reg_receiver"/>
</dbReference>
<dbReference type="GO" id="GO:0000160">
    <property type="term" value="P:phosphorelay signal transduction system"/>
    <property type="evidence" value="ECO:0007669"/>
    <property type="project" value="UniProtKB-KW"/>
</dbReference>
<dbReference type="InterPro" id="IPR025943">
    <property type="entry name" value="Sigma_54_int_dom_ATP-bd_2"/>
</dbReference>
<name>A0A2S2CM18_9PROT</name>
<evidence type="ECO:0000256" key="2">
    <source>
        <dbReference type="ARBA" id="ARBA00022741"/>
    </source>
</evidence>
<dbReference type="GO" id="GO:0005524">
    <property type="term" value="F:ATP binding"/>
    <property type="evidence" value="ECO:0007669"/>
    <property type="project" value="UniProtKB-KW"/>
</dbReference>
<feature type="domain" description="Sigma-54 factor interaction" evidence="10">
    <location>
        <begin position="156"/>
        <end position="385"/>
    </location>
</feature>
<dbReference type="Pfam" id="PF00072">
    <property type="entry name" value="Response_reg"/>
    <property type="match status" value="1"/>
</dbReference>
<sequence length="459" mass="50742">MSESHKKRDDPADAGAVLFVDDERAVRLAGQQTLELAGFDVTACDGAERALRQIGRDWPGCLVTDVRMPQMDGLALLARVQEIDPDLPVILITGHGDVPMAVEAMRSGAYDFLEKPFPADRLVEVVRRAVEKRRLVLENRRLRAELNGGGGAVQAIVGRTPGIERLRATIAAVADTDADVLVLGETGTGKEMVARALHGMSRRGRHPFVALNCGAMPETIFESELFGHEAGAFTGAGKRRVGRIEHASGGTLFLDEIESMPLSLQVKLLRVIQERVVEPLGSNEQIPVDLRVVAATKVDLRQAADAKTFRADLYYRLNVVVLTIPPLRERRDDIPLLFQHFVLQAASRYNREPRMPPPPLMQRLMAHDWPGNVRELRNAADRFILGLDETPAPPAPAAARGSALSLSEQVDRFEKTLIETELSRHKGSVKATIEALNVPRKTFYDKLKRYGLSREDFVE</sequence>
<dbReference type="PROSITE" id="PS00675">
    <property type="entry name" value="SIGMA54_INTERACT_1"/>
    <property type="match status" value="1"/>
</dbReference>
<dbReference type="Gene3D" id="1.10.8.60">
    <property type="match status" value="1"/>
</dbReference>
<evidence type="ECO:0000256" key="7">
    <source>
        <dbReference type="ARBA" id="ARBA00023159"/>
    </source>
</evidence>
<dbReference type="InterPro" id="IPR058031">
    <property type="entry name" value="AAA_lid_NorR"/>
</dbReference>
<gene>
    <name evidence="12" type="ORF">DEW08_04400</name>
</gene>
<dbReference type="PROSITE" id="PS00676">
    <property type="entry name" value="SIGMA54_INTERACT_2"/>
    <property type="match status" value="1"/>
</dbReference>
<dbReference type="Proteomes" id="UP000245629">
    <property type="component" value="Chromosome 1"/>
</dbReference>
<dbReference type="PROSITE" id="PS00688">
    <property type="entry name" value="SIGMA54_INTERACT_3"/>
    <property type="match status" value="1"/>
</dbReference>
<reference evidence="13" key="1">
    <citation type="submission" date="2018-05" db="EMBL/GenBank/DDBJ databases">
        <title>Azospirillum thermophila sp. nov., a novel isolated from hot spring.</title>
        <authorList>
            <person name="Zhao Z."/>
        </authorList>
    </citation>
    <scope>NUCLEOTIDE SEQUENCE [LARGE SCALE GENOMIC DNA]</scope>
    <source>
        <strain evidence="13">CFH 70021</strain>
    </source>
</reference>
<dbReference type="Pfam" id="PF25601">
    <property type="entry name" value="AAA_lid_14"/>
    <property type="match status" value="1"/>
</dbReference>
<accession>A0A2S2CM18</accession>
<dbReference type="PROSITE" id="PS50045">
    <property type="entry name" value="SIGMA54_INTERACT_4"/>
    <property type="match status" value="1"/>
</dbReference>
<dbReference type="GO" id="GO:0006355">
    <property type="term" value="P:regulation of DNA-templated transcription"/>
    <property type="evidence" value="ECO:0007669"/>
    <property type="project" value="InterPro"/>
</dbReference>
<keyword evidence="6" id="KW-0238">DNA-binding</keyword>
<dbReference type="GO" id="GO:0043565">
    <property type="term" value="F:sequence-specific DNA binding"/>
    <property type="evidence" value="ECO:0007669"/>
    <property type="project" value="InterPro"/>
</dbReference>
<dbReference type="InterPro" id="IPR009057">
    <property type="entry name" value="Homeodomain-like_sf"/>
</dbReference>
<keyword evidence="13" id="KW-1185">Reference proteome</keyword>
<keyword evidence="5" id="KW-0805">Transcription regulation</keyword>
<evidence type="ECO:0000256" key="1">
    <source>
        <dbReference type="ARBA" id="ARBA00022553"/>
    </source>
</evidence>
<evidence type="ECO:0000313" key="12">
    <source>
        <dbReference type="EMBL" id="AWK85506.1"/>
    </source>
</evidence>
<dbReference type="EMBL" id="CP029352">
    <property type="protein sequence ID" value="AWK85506.1"/>
    <property type="molecule type" value="Genomic_DNA"/>
</dbReference>
<dbReference type="Pfam" id="PF02954">
    <property type="entry name" value="HTH_8"/>
    <property type="match status" value="1"/>
</dbReference>
<dbReference type="CDD" id="cd00009">
    <property type="entry name" value="AAA"/>
    <property type="match status" value="1"/>
</dbReference>
<feature type="domain" description="Response regulatory" evidence="11">
    <location>
        <begin position="16"/>
        <end position="130"/>
    </location>
</feature>
<dbReference type="InterPro" id="IPR027417">
    <property type="entry name" value="P-loop_NTPase"/>
</dbReference>
<dbReference type="Gene3D" id="1.10.10.60">
    <property type="entry name" value="Homeodomain-like"/>
    <property type="match status" value="1"/>
</dbReference>
<dbReference type="InterPro" id="IPR002078">
    <property type="entry name" value="Sigma_54_int"/>
</dbReference>
<dbReference type="InterPro" id="IPR025662">
    <property type="entry name" value="Sigma_54_int_dom_ATP-bd_1"/>
</dbReference>
<keyword evidence="8" id="KW-0804">Transcription</keyword>
<dbReference type="SMART" id="SM00448">
    <property type="entry name" value="REC"/>
    <property type="match status" value="1"/>
</dbReference>
<evidence type="ECO:0000256" key="8">
    <source>
        <dbReference type="ARBA" id="ARBA00023163"/>
    </source>
</evidence>
<keyword evidence="7" id="KW-0010">Activator</keyword>
<dbReference type="InterPro" id="IPR003593">
    <property type="entry name" value="AAA+_ATPase"/>
</dbReference>
<proteinExistence type="predicted"/>
<dbReference type="SUPFAM" id="SSF46689">
    <property type="entry name" value="Homeodomain-like"/>
    <property type="match status" value="1"/>
</dbReference>
<evidence type="ECO:0000256" key="4">
    <source>
        <dbReference type="ARBA" id="ARBA00023012"/>
    </source>
</evidence>
<evidence type="ECO:0000256" key="5">
    <source>
        <dbReference type="ARBA" id="ARBA00023015"/>
    </source>
</evidence>